<dbReference type="PANTHER" id="PTHR43257:SF2">
    <property type="entry name" value="PYRUVATE DEHYDROGENASE E1 COMPONENT SUBUNIT BETA"/>
    <property type="match status" value="1"/>
</dbReference>
<dbReference type="AlphaFoldDB" id="Q21RD9"/>
<dbReference type="eggNOG" id="COG0022">
    <property type="taxonomic scope" value="Bacteria"/>
</dbReference>
<dbReference type="Proteomes" id="UP000008332">
    <property type="component" value="Chromosome"/>
</dbReference>
<dbReference type="SUPFAM" id="SSF52518">
    <property type="entry name" value="Thiamin diphosphate-binding fold (THDP-binding)"/>
    <property type="match status" value="1"/>
</dbReference>
<dbReference type="FunFam" id="3.40.50.920:FF:000001">
    <property type="entry name" value="Pyruvate dehydrogenase E1 beta subunit"/>
    <property type="match status" value="1"/>
</dbReference>
<feature type="domain" description="Transketolase-like pyrimidine-binding" evidence="4">
    <location>
        <begin position="7"/>
        <end position="182"/>
    </location>
</feature>
<dbReference type="SUPFAM" id="SSF52922">
    <property type="entry name" value="TK C-terminal domain-like"/>
    <property type="match status" value="1"/>
</dbReference>
<evidence type="ECO:0000256" key="2">
    <source>
        <dbReference type="ARBA" id="ARBA00023002"/>
    </source>
</evidence>
<proteinExistence type="predicted"/>
<dbReference type="KEGG" id="rfr:Rfer_3966"/>
<organism evidence="5 6">
    <name type="scientific">Albidiferax ferrireducens (strain ATCC BAA-621 / DSM 15236 / T118)</name>
    <name type="common">Rhodoferax ferrireducens</name>
    <dbReference type="NCBI Taxonomy" id="338969"/>
    <lineage>
        <taxon>Bacteria</taxon>
        <taxon>Pseudomonadati</taxon>
        <taxon>Pseudomonadota</taxon>
        <taxon>Betaproteobacteria</taxon>
        <taxon>Burkholderiales</taxon>
        <taxon>Comamonadaceae</taxon>
        <taxon>Rhodoferax</taxon>
    </lineage>
</organism>
<dbReference type="InterPro" id="IPR029061">
    <property type="entry name" value="THDP-binding"/>
</dbReference>
<evidence type="ECO:0000313" key="5">
    <source>
        <dbReference type="EMBL" id="ABD71664.1"/>
    </source>
</evidence>
<protein>
    <submittedName>
        <fullName evidence="5">Transketolase</fullName>
    </submittedName>
</protein>
<comment type="cofactor">
    <cofactor evidence="1">
        <name>thiamine diphosphate</name>
        <dbReference type="ChEBI" id="CHEBI:58937"/>
    </cofactor>
</comment>
<dbReference type="NCBIfam" id="NF006667">
    <property type="entry name" value="PRK09212.1"/>
    <property type="match status" value="1"/>
</dbReference>
<dbReference type="InterPro" id="IPR005475">
    <property type="entry name" value="Transketolase-like_Pyr-bd"/>
</dbReference>
<dbReference type="InterPro" id="IPR033248">
    <property type="entry name" value="Transketolase_C"/>
</dbReference>
<dbReference type="Gene3D" id="3.40.50.920">
    <property type="match status" value="1"/>
</dbReference>
<dbReference type="Pfam" id="PF02779">
    <property type="entry name" value="Transket_pyr"/>
    <property type="match status" value="1"/>
</dbReference>
<dbReference type="HOGENOM" id="CLU_012907_1_0_4"/>
<dbReference type="Pfam" id="PF02780">
    <property type="entry name" value="Transketolase_C"/>
    <property type="match status" value="1"/>
</dbReference>
<dbReference type="STRING" id="338969.Rfer_3966"/>
<dbReference type="CDD" id="cd07036">
    <property type="entry name" value="TPP_PYR_E1-PDHc-beta_like"/>
    <property type="match status" value="1"/>
</dbReference>
<evidence type="ECO:0000259" key="4">
    <source>
        <dbReference type="SMART" id="SM00861"/>
    </source>
</evidence>
<dbReference type="EMBL" id="CP000267">
    <property type="protein sequence ID" value="ABD71664.1"/>
    <property type="molecule type" value="Genomic_DNA"/>
</dbReference>
<evidence type="ECO:0000256" key="1">
    <source>
        <dbReference type="ARBA" id="ARBA00001964"/>
    </source>
</evidence>
<dbReference type="InterPro" id="IPR009014">
    <property type="entry name" value="Transketo_C/PFOR_II"/>
</dbReference>
<evidence type="ECO:0000256" key="3">
    <source>
        <dbReference type="ARBA" id="ARBA00023052"/>
    </source>
</evidence>
<reference evidence="6" key="1">
    <citation type="submission" date="2006-02" db="EMBL/GenBank/DDBJ databases">
        <title>Complete sequence of chromosome of Rhodoferax ferrireducens DSM 15236.</title>
        <authorList>
            <person name="Copeland A."/>
            <person name="Lucas S."/>
            <person name="Lapidus A."/>
            <person name="Barry K."/>
            <person name="Detter J.C."/>
            <person name="Glavina del Rio T."/>
            <person name="Hammon N."/>
            <person name="Israni S."/>
            <person name="Pitluck S."/>
            <person name="Brettin T."/>
            <person name="Bruce D."/>
            <person name="Han C."/>
            <person name="Tapia R."/>
            <person name="Gilna P."/>
            <person name="Kiss H."/>
            <person name="Schmutz J."/>
            <person name="Larimer F."/>
            <person name="Land M."/>
            <person name="Kyrpides N."/>
            <person name="Ivanova N."/>
            <person name="Richardson P."/>
        </authorList>
    </citation>
    <scope>NUCLEOTIDE SEQUENCE [LARGE SCALE GENOMIC DNA]</scope>
    <source>
        <strain evidence="6">ATCC BAA-621 / DSM 15236 / T118</strain>
    </source>
</reference>
<keyword evidence="6" id="KW-1185">Reference proteome</keyword>
<dbReference type="PANTHER" id="PTHR43257">
    <property type="entry name" value="PYRUVATE DEHYDROGENASE E1 COMPONENT BETA SUBUNIT"/>
    <property type="match status" value="1"/>
</dbReference>
<dbReference type="Gene3D" id="3.40.50.970">
    <property type="match status" value="1"/>
</dbReference>
<name>Q21RD9_ALBFT</name>
<gene>
    <name evidence="5" type="ordered locus">Rfer_3966</name>
</gene>
<keyword evidence="2" id="KW-0560">Oxidoreductase</keyword>
<evidence type="ECO:0000313" key="6">
    <source>
        <dbReference type="Proteomes" id="UP000008332"/>
    </source>
</evidence>
<dbReference type="SMART" id="SM00861">
    <property type="entry name" value="Transket_pyr"/>
    <property type="match status" value="1"/>
</dbReference>
<accession>Q21RD9</accession>
<dbReference type="RefSeq" id="WP_011466226.1">
    <property type="nucleotide sequence ID" value="NC_007908.1"/>
</dbReference>
<dbReference type="FunFam" id="3.40.50.970:FF:000001">
    <property type="entry name" value="Pyruvate dehydrogenase E1 beta subunit"/>
    <property type="match status" value="1"/>
</dbReference>
<keyword evidence="3" id="KW-0786">Thiamine pyrophosphate</keyword>
<sequence>MSTTRKLTMAQAISEAMAQEMTRDPNVFVMGEDIGAYGGIFGATGGLLDKFGPDRIMDTPISETAFIGTATGAAAAGLRPIVELMFVDFFGVCMDQIYNHLAKNTYMAGGNLKLPVVLTTAIGGGYNDAAQHSQCLYATFAHMPGLKVVVPSNAYDAKGLMIQAIRDDNPVMFMYHKGIMGLPWMAYFEGSSNEVPEAGYTIPFGQAKVVREGQDATIVTISQMVQKALLAADELAREGINAEVIDLRTLVPLDRAAVLKSVAKTGRLLIADEDYLGFGLTGEISATVAENLDTVVLKAPIKRLALPNVPIPYSRPLEQFVIPQVKGIVEAVQKLMQARMAEGVAA</sequence>
<dbReference type="OrthoDB" id="9780894at2"/>
<dbReference type="GO" id="GO:0016491">
    <property type="term" value="F:oxidoreductase activity"/>
    <property type="evidence" value="ECO:0007669"/>
    <property type="project" value="UniProtKB-KW"/>
</dbReference>